<dbReference type="Gene3D" id="2.115.10.20">
    <property type="entry name" value="Glycosyl hydrolase domain, family 43"/>
    <property type="match status" value="1"/>
</dbReference>
<accession>A0A836HJ30</accession>
<dbReference type="Pfam" id="PF08950">
    <property type="entry name" value="DUF1861"/>
    <property type="match status" value="1"/>
</dbReference>
<reference evidence="2" key="2">
    <citation type="journal article" date="2021" name="Sci. Data">
        <title>Chromosome-scale genome sequencing, assembly and annotation of six genomes from subfamily Leishmaniinae.</title>
        <authorList>
            <person name="Almutairi H."/>
            <person name="Urbaniak M.D."/>
            <person name="Bates M.D."/>
            <person name="Jariyapan N."/>
            <person name="Kwakye-Nuako G."/>
            <person name="Thomaz Soccol V."/>
            <person name="Al-Salem W.S."/>
            <person name="Dillon R.J."/>
            <person name="Bates P.A."/>
            <person name="Gatherer D."/>
        </authorList>
    </citation>
    <scope>NUCLEOTIDE SEQUENCE [LARGE SCALE GENOMIC DNA]</scope>
</reference>
<evidence type="ECO:0000313" key="2">
    <source>
        <dbReference type="Proteomes" id="UP000673552"/>
    </source>
</evidence>
<keyword evidence="2" id="KW-1185">Reference proteome</keyword>
<dbReference type="PANTHER" id="PTHR37036:SF2">
    <property type="entry name" value="DUF1861 FAMILY PROTEIN"/>
    <property type="match status" value="1"/>
</dbReference>
<sequence length="317" mass="35394">MLLKEQKEAFEANKRVYESVLLTFKGVDGYDVYNCSVPFFYKGKRHIYGRVEKREVWAASHVRLFEETGKDEFTAVPELSWELEDPYIQNVKGEMVFGGTHVRKNGNKVLTYRGYFYRGTPVLLTYFTAGPDYMKDIRVVPLRDGRLGVFSRCRTKVEVYVGFTTVDSIDHLTTAVIASAKPIDFIKPGTWGGVNQAYLLSSGKIGCIGHSAYSEENPPGEPLTVYVTVSFVFDAETRQLHAEQVIGTKSCYPACPAKIPALVDCVFASGIVMRNDDKCDLYSGVGDTHEGRITIEYPFHGYGSIVGDLHFPVASSL</sequence>
<dbReference type="SUPFAM" id="SSF75005">
    <property type="entry name" value="Arabinanase/levansucrase/invertase"/>
    <property type="match status" value="1"/>
</dbReference>
<dbReference type="Proteomes" id="UP000673552">
    <property type="component" value="Unassembled WGS sequence"/>
</dbReference>
<dbReference type="PANTHER" id="PTHR37036">
    <property type="match status" value="1"/>
</dbReference>
<gene>
    <name evidence="1" type="ORF">LSCM1_07136</name>
</gene>
<dbReference type="GeneID" id="92517035"/>
<dbReference type="InterPro" id="IPR023296">
    <property type="entry name" value="Glyco_hydro_beta-prop_sf"/>
</dbReference>
<name>A0A836HJ30_9TRYP</name>
<reference evidence="2" key="1">
    <citation type="journal article" date="2021" name="Microbiol. Resour. Announc.">
        <title>LGAAP: Leishmaniinae Genome Assembly and Annotation Pipeline.</title>
        <authorList>
            <person name="Almutairi H."/>
            <person name="Urbaniak M.D."/>
            <person name="Bates M.D."/>
            <person name="Jariyapan N."/>
            <person name="Kwakye-Nuako G."/>
            <person name="Thomaz-Soccol V."/>
            <person name="Al-Salem W.S."/>
            <person name="Dillon R.J."/>
            <person name="Bates P.A."/>
            <person name="Gatherer D."/>
        </authorList>
    </citation>
    <scope>NUCLEOTIDE SEQUENCE [LARGE SCALE GENOMIC DNA]</scope>
</reference>
<dbReference type="RefSeq" id="XP_067180727.1">
    <property type="nucleotide sequence ID" value="XM_067324523.1"/>
</dbReference>
<protein>
    <submittedName>
        <fullName evidence="1">Uncharacterized protein</fullName>
    </submittedName>
</protein>
<dbReference type="OrthoDB" id="268635at2759"/>
<evidence type="ECO:0000313" key="1">
    <source>
        <dbReference type="EMBL" id="KAG5485055.1"/>
    </source>
</evidence>
<organism evidence="1 2">
    <name type="scientific">Leishmania martiniquensis</name>
    <dbReference type="NCBI Taxonomy" id="1580590"/>
    <lineage>
        <taxon>Eukaryota</taxon>
        <taxon>Discoba</taxon>
        <taxon>Euglenozoa</taxon>
        <taxon>Kinetoplastea</taxon>
        <taxon>Metakinetoplastina</taxon>
        <taxon>Trypanosomatida</taxon>
        <taxon>Trypanosomatidae</taxon>
        <taxon>Leishmaniinae</taxon>
        <taxon>Leishmania</taxon>
    </lineage>
</organism>
<dbReference type="AlphaFoldDB" id="A0A836HJ30"/>
<dbReference type="EMBL" id="JAFEUZ010000010">
    <property type="protein sequence ID" value="KAG5485055.1"/>
    <property type="molecule type" value="Genomic_DNA"/>
</dbReference>
<dbReference type="KEGG" id="lmat:92517035"/>
<comment type="caution">
    <text evidence="1">The sequence shown here is derived from an EMBL/GenBank/DDBJ whole genome shotgun (WGS) entry which is preliminary data.</text>
</comment>
<dbReference type="InterPro" id="IPR015045">
    <property type="entry name" value="MPT-1-like_LmxM"/>
</dbReference>
<proteinExistence type="predicted"/>